<dbReference type="Proteomes" id="UP000264800">
    <property type="component" value="Unplaced"/>
</dbReference>
<proteinExistence type="predicted"/>
<protein>
    <recommendedName>
        <fullName evidence="5">NACHT LRR and PYD domain-containing protein</fullName>
    </recommendedName>
</protein>
<dbReference type="PANTHER" id="PTHR24106">
    <property type="entry name" value="NACHT, LRR AND CARD DOMAINS-CONTAINING"/>
    <property type="match status" value="1"/>
</dbReference>
<dbReference type="GeneTree" id="ENSGT01150000286911"/>
<organism evidence="3 4">
    <name type="scientific">Kryptolebias marmoratus</name>
    <name type="common">Mangrove killifish</name>
    <name type="synonym">Rivulus marmoratus</name>
    <dbReference type="NCBI Taxonomy" id="37003"/>
    <lineage>
        <taxon>Eukaryota</taxon>
        <taxon>Metazoa</taxon>
        <taxon>Chordata</taxon>
        <taxon>Craniata</taxon>
        <taxon>Vertebrata</taxon>
        <taxon>Euteleostomi</taxon>
        <taxon>Actinopterygii</taxon>
        <taxon>Neopterygii</taxon>
        <taxon>Teleostei</taxon>
        <taxon>Neoteleostei</taxon>
        <taxon>Acanthomorphata</taxon>
        <taxon>Ovalentaria</taxon>
        <taxon>Atherinomorphae</taxon>
        <taxon>Cyprinodontiformes</taxon>
        <taxon>Rivulidae</taxon>
        <taxon>Kryptolebias</taxon>
    </lineage>
</organism>
<dbReference type="InterPro" id="IPR001611">
    <property type="entry name" value="Leu-rich_rpt"/>
</dbReference>
<dbReference type="InterPro" id="IPR032675">
    <property type="entry name" value="LRR_dom_sf"/>
</dbReference>
<keyword evidence="1" id="KW-0433">Leucine-rich repeat</keyword>
<keyword evidence="4" id="KW-1185">Reference proteome</keyword>
<reference evidence="3" key="1">
    <citation type="submission" date="2025-08" db="UniProtKB">
        <authorList>
            <consortium name="Ensembl"/>
        </authorList>
    </citation>
    <scope>IDENTIFICATION</scope>
</reference>
<dbReference type="OMA" id="VLRMKNC"/>
<dbReference type="Gene3D" id="3.80.10.10">
    <property type="entry name" value="Ribonuclease Inhibitor"/>
    <property type="match status" value="3"/>
</dbReference>
<dbReference type="Pfam" id="PF13516">
    <property type="entry name" value="LRR_6"/>
    <property type="match status" value="5"/>
</dbReference>
<evidence type="ECO:0000313" key="3">
    <source>
        <dbReference type="Ensembl" id="ENSKMAP00000024894.1"/>
    </source>
</evidence>
<name>A0A3Q3BJ99_KRYMA</name>
<dbReference type="AlphaFoldDB" id="A0A3Q3BJ99"/>
<dbReference type="SMART" id="SM00368">
    <property type="entry name" value="LRR_RI"/>
    <property type="match status" value="9"/>
</dbReference>
<dbReference type="InterPro" id="IPR051261">
    <property type="entry name" value="NLR"/>
</dbReference>
<evidence type="ECO:0000256" key="1">
    <source>
        <dbReference type="ARBA" id="ARBA00022614"/>
    </source>
</evidence>
<evidence type="ECO:0008006" key="5">
    <source>
        <dbReference type="Google" id="ProtNLM"/>
    </source>
</evidence>
<accession>A0A3Q3BJ99</accession>
<reference evidence="3" key="2">
    <citation type="submission" date="2025-09" db="UniProtKB">
        <authorList>
            <consortium name="Ensembl"/>
        </authorList>
    </citation>
    <scope>IDENTIFICATION</scope>
</reference>
<dbReference type="SUPFAM" id="SSF52047">
    <property type="entry name" value="RNI-like"/>
    <property type="match status" value="1"/>
</dbReference>
<evidence type="ECO:0000313" key="4">
    <source>
        <dbReference type="Proteomes" id="UP000264800"/>
    </source>
</evidence>
<sequence>IGGGTAETDSSCEELQEGSVGPRLWDCSFSAISRASLVSALKSNPSHLRELDLSFSSLQDPGVEMLSAFLESPDCKLQSLKSDTLFEFNQVFRDLILIKPPKLKSFLKLQFLWSCSLSATSCSYLVSALKSNPSHMRYLNLSNNNLQDSGVETLCAFLQSPACKLETLRLAKCGLSEISCESLSSALKSNPSHLRELNLGFNDLQDPGVKKLCAFLESPDCKLETLRLTKCSLVDLHRASLVPALKSNPSHLRELNLRYNNLQDPGVEQLCEYLKSPDCKLQTLRSDIRLDQCFSGSLNVSFCLLNRLVLSFVCFSLRNCSLSEISCSYLVSALKSNPSHLRELDLSDNNLQDSGLKQLSDLVQSPDYALNNLRSVEKDTCFL</sequence>
<dbReference type="Ensembl" id="ENSKMAT00000025205.1">
    <property type="protein sequence ID" value="ENSKMAP00000024894.1"/>
    <property type="gene ID" value="ENSKMAG00000018439.1"/>
</dbReference>
<dbReference type="SMART" id="SM00364">
    <property type="entry name" value="LRR_BAC"/>
    <property type="match status" value="4"/>
</dbReference>
<evidence type="ECO:0000256" key="2">
    <source>
        <dbReference type="ARBA" id="ARBA00022737"/>
    </source>
</evidence>
<dbReference type="PROSITE" id="PS51450">
    <property type="entry name" value="LRR"/>
    <property type="match status" value="2"/>
</dbReference>
<keyword evidence="2" id="KW-0677">Repeat</keyword>